<reference evidence="1 2" key="1">
    <citation type="submission" date="2020-08" db="EMBL/GenBank/DDBJ databases">
        <title>Genomic Encyclopedia of Type Strains, Phase IV (KMG-IV): sequencing the most valuable type-strain genomes for metagenomic binning, comparative biology and taxonomic classification.</title>
        <authorList>
            <person name="Goeker M."/>
        </authorList>
    </citation>
    <scope>NUCLEOTIDE SEQUENCE [LARGE SCALE GENOMIC DNA]</scope>
    <source>
        <strain evidence="1 2">DSM 24448</strain>
    </source>
</reference>
<gene>
    <name evidence="1" type="ORF">FHS65_000297</name>
</gene>
<name>A0A7W9A1B2_9CAUL</name>
<evidence type="ECO:0008006" key="3">
    <source>
        <dbReference type="Google" id="ProtNLM"/>
    </source>
</evidence>
<sequence length="149" mass="16532">MIRALAPGEVDLARSVFGPVLRTDTVRLLRLPPLLRRAFVPGGVAGREWICWPTAVWADDLSQGPLRRQATLIHELVHVWQAQQGVNLLIAKLKAGDNPAAYAYDCGPRTNWATLNIEQQASVVEHRFLLAHGATVPGDDAFYRRVCPF</sequence>
<keyword evidence="2" id="KW-1185">Reference proteome</keyword>
<accession>A0A7W9A1B2</accession>
<dbReference type="AlphaFoldDB" id="A0A7W9A1B2"/>
<dbReference type="OrthoDB" id="8686772at2"/>
<evidence type="ECO:0000313" key="2">
    <source>
        <dbReference type="Proteomes" id="UP000548978"/>
    </source>
</evidence>
<comment type="caution">
    <text evidence="1">The sequence shown here is derived from an EMBL/GenBank/DDBJ whole genome shotgun (WGS) entry which is preliminary data.</text>
</comment>
<dbReference type="Proteomes" id="UP000548978">
    <property type="component" value="Unassembled WGS sequence"/>
</dbReference>
<dbReference type="RefSeq" id="WP_123286570.1">
    <property type="nucleotide sequence ID" value="NZ_JACIJB010000001.1"/>
</dbReference>
<proteinExistence type="predicted"/>
<organism evidence="1 2">
    <name type="scientific">Brevundimonas halotolerans</name>
    <dbReference type="NCBI Taxonomy" id="69670"/>
    <lineage>
        <taxon>Bacteria</taxon>
        <taxon>Pseudomonadati</taxon>
        <taxon>Pseudomonadota</taxon>
        <taxon>Alphaproteobacteria</taxon>
        <taxon>Caulobacterales</taxon>
        <taxon>Caulobacteraceae</taxon>
        <taxon>Brevundimonas</taxon>
    </lineage>
</organism>
<dbReference type="EMBL" id="JACIJB010000001">
    <property type="protein sequence ID" value="MBB5659579.1"/>
    <property type="molecule type" value="Genomic_DNA"/>
</dbReference>
<protein>
    <recommendedName>
        <fullName evidence="3">Vgr related protein</fullName>
    </recommendedName>
</protein>
<evidence type="ECO:0000313" key="1">
    <source>
        <dbReference type="EMBL" id="MBB5659579.1"/>
    </source>
</evidence>